<name>A0A3A3ZLN8_9ACTN</name>
<dbReference type="AlphaFoldDB" id="A0A3A3ZLN8"/>
<dbReference type="Pfam" id="PF12852">
    <property type="entry name" value="Cupin_6"/>
    <property type="match status" value="1"/>
</dbReference>
<dbReference type="PANTHER" id="PTHR46796:SF13">
    <property type="entry name" value="HTH-TYPE TRANSCRIPTIONAL ACTIVATOR RHAS"/>
    <property type="match status" value="1"/>
</dbReference>
<evidence type="ECO:0000256" key="1">
    <source>
        <dbReference type="ARBA" id="ARBA00023015"/>
    </source>
</evidence>
<dbReference type="GO" id="GO:0043565">
    <property type="term" value="F:sequence-specific DNA binding"/>
    <property type="evidence" value="ECO:0007669"/>
    <property type="project" value="InterPro"/>
</dbReference>
<proteinExistence type="predicted"/>
<evidence type="ECO:0000256" key="2">
    <source>
        <dbReference type="ARBA" id="ARBA00023125"/>
    </source>
</evidence>
<dbReference type="PANTHER" id="PTHR46796">
    <property type="entry name" value="HTH-TYPE TRANSCRIPTIONAL ACTIVATOR RHAS-RELATED"/>
    <property type="match status" value="1"/>
</dbReference>
<keyword evidence="1" id="KW-0805">Transcription regulation</keyword>
<evidence type="ECO:0000259" key="4">
    <source>
        <dbReference type="PROSITE" id="PS01124"/>
    </source>
</evidence>
<comment type="caution">
    <text evidence="5">The sequence shown here is derived from an EMBL/GenBank/DDBJ whole genome shotgun (WGS) entry which is preliminary data.</text>
</comment>
<feature type="domain" description="HTH araC/xylS-type" evidence="4">
    <location>
        <begin position="216"/>
        <end position="314"/>
    </location>
</feature>
<dbReference type="InterPro" id="IPR050204">
    <property type="entry name" value="AraC_XylS_family_regulators"/>
</dbReference>
<dbReference type="SMART" id="SM00342">
    <property type="entry name" value="HTH_ARAC"/>
    <property type="match status" value="1"/>
</dbReference>
<dbReference type="PROSITE" id="PS01124">
    <property type="entry name" value="HTH_ARAC_FAMILY_2"/>
    <property type="match status" value="1"/>
</dbReference>
<sequence>MDPLAGLLDGPRARGAFVLRSELDPPWALRVQDRAPLTVLAVVRGAAWLLPDAGPRERLAAGDIAVVRGPGAYGVADDPATPVQAVIHPGQRCTTPAGVEVPLGWQGPRTWGGAREGSTRLVTGTYQEEGAVSRRLLAALPPVLVARAGPGRDGPGGVAPVVAWLAREAAREDPGQEAVLDRLLDLLLVAVLRGWFDRPGARPPGWYAAAADPVVGPALRLLQSAPERAWTVTSLAAAVGTSRTALARRFTALVGEPPMAYLTAWRLDLAADLLREPGTTVAAVARRVGYGSPFALSAAFKRERGVSPAEHRAAAG</sequence>
<dbReference type="OrthoDB" id="241790at2"/>
<evidence type="ECO:0000313" key="5">
    <source>
        <dbReference type="EMBL" id="RJK97112.1"/>
    </source>
</evidence>
<gene>
    <name evidence="5" type="ORF">D5H78_07845</name>
</gene>
<keyword evidence="2" id="KW-0238">DNA-binding</keyword>
<accession>A0A3A3ZLN8</accession>
<dbReference type="Gene3D" id="1.10.10.60">
    <property type="entry name" value="Homeodomain-like"/>
    <property type="match status" value="2"/>
</dbReference>
<dbReference type="PROSITE" id="PS00041">
    <property type="entry name" value="HTH_ARAC_FAMILY_1"/>
    <property type="match status" value="1"/>
</dbReference>
<dbReference type="Pfam" id="PF12833">
    <property type="entry name" value="HTH_18"/>
    <property type="match status" value="1"/>
</dbReference>
<dbReference type="RefSeq" id="WP_119949829.1">
    <property type="nucleotide sequence ID" value="NZ_QZEZ01000002.1"/>
</dbReference>
<dbReference type="EMBL" id="QZEZ01000002">
    <property type="protein sequence ID" value="RJK97112.1"/>
    <property type="molecule type" value="Genomic_DNA"/>
</dbReference>
<keyword evidence="6" id="KW-1185">Reference proteome</keyword>
<dbReference type="InterPro" id="IPR009057">
    <property type="entry name" value="Homeodomain-like_sf"/>
</dbReference>
<reference evidence="5 6" key="1">
    <citation type="submission" date="2018-09" db="EMBL/GenBank/DDBJ databases">
        <title>YIM 75000 draft genome.</title>
        <authorList>
            <person name="Tang S."/>
            <person name="Feng Y."/>
        </authorList>
    </citation>
    <scope>NUCLEOTIDE SEQUENCE [LARGE SCALE GENOMIC DNA]</scope>
    <source>
        <strain evidence="5 6">YIM 75000</strain>
    </source>
</reference>
<dbReference type="InterPro" id="IPR032783">
    <property type="entry name" value="AraC_lig"/>
</dbReference>
<dbReference type="GO" id="GO:0003700">
    <property type="term" value="F:DNA-binding transcription factor activity"/>
    <property type="evidence" value="ECO:0007669"/>
    <property type="project" value="InterPro"/>
</dbReference>
<dbReference type="InterPro" id="IPR018060">
    <property type="entry name" value="HTH_AraC"/>
</dbReference>
<evidence type="ECO:0000313" key="6">
    <source>
        <dbReference type="Proteomes" id="UP000265614"/>
    </source>
</evidence>
<dbReference type="InterPro" id="IPR018062">
    <property type="entry name" value="HTH_AraC-typ_CS"/>
</dbReference>
<evidence type="ECO:0000256" key="3">
    <source>
        <dbReference type="ARBA" id="ARBA00023163"/>
    </source>
</evidence>
<dbReference type="Proteomes" id="UP000265614">
    <property type="component" value="Unassembled WGS sequence"/>
</dbReference>
<organism evidence="5 6">
    <name type="scientific">Vallicoccus soli</name>
    <dbReference type="NCBI Taxonomy" id="2339232"/>
    <lineage>
        <taxon>Bacteria</taxon>
        <taxon>Bacillati</taxon>
        <taxon>Actinomycetota</taxon>
        <taxon>Actinomycetes</taxon>
        <taxon>Motilibacterales</taxon>
        <taxon>Vallicoccaceae</taxon>
        <taxon>Vallicoccus</taxon>
    </lineage>
</organism>
<keyword evidence="3" id="KW-0804">Transcription</keyword>
<dbReference type="SUPFAM" id="SSF46689">
    <property type="entry name" value="Homeodomain-like"/>
    <property type="match status" value="2"/>
</dbReference>
<protein>
    <submittedName>
        <fullName evidence="5">AraC family transcriptional regulator</fullName>
    </submittedName>
</protein>